<dbReference type="EMBL" id="PEVY01000007">
    <property type="protein sequence ID" value="PIU75510.1"/>
    <property type="molecule type" value="Genomic_DNA"/>
</dbReference>
<dbReference type="SUPFAM" id="SSF53067">
    <property type="entry name" value="Actin-like ATPase domain"/>
    <property type="match status" value="1"/>
</dbReference>
<accession>A0A2M7AY03</accession>
<reference evidence="2" key="1">
    <citation type="submission" date="2017-09" db="EMBL/GenBank/DDBJ databases">
        <title>Depth-based differentiation of microbial function through sediment-hosted aquifers and enrichment of novel symbionts in the deep terrestrial subsurface.</title>
        <authorList>
            <person name="Probst A.J."/>
            <person name="Ladd B."/>
            <person name="Jarett J.K."/>
            <person name="Geller-Mcgrath D.E."/>
            <person name="Sieber C.M.K."/>
            <person name="Emerson J.B."/>
            <person name="Anantharaman K."/>
            <person name="Thomas B.C."/>
            <person name="Malmstrom R."/>
            <person name="Stieglmeier M."/>
            <person name="Klingl A."/>
            <person name="Woyke T."/>
            <person name="Ryan C.M."/>
            <person name="Banfield J.F."/>
        </authorList>
    </citation>
    <scope>NUCLEOTIDE SEQUENCE [LARGE SCALE GENOMIC DNA]</scope>
</reference>
<evidence type="ECO:0000313" key="1">
    <source>
        <dbReference type="EMBL" id="PIU75510.1"/>
    </source>
</evidence>
<sequence length="416" mass="46925">MTQDDSIQKEDSRASGELFLVLDLGVDILQAGLATYNKQDEKAAILKYEQDLTPQDSFQKDFCFDEQKIFSTLIALISKLDAGLKNKVSHCFLAAPASYLAGRVFNFNFQRQDPQTAIDLRELENVFIKTTFQIKDKIKEDIKQRISGVSIHLVDGHLLNLKIDGYPVSNPEDLTGQQIAGQIFYIYTTEDCWQHWQKLIELLHCREVFLMPRFWSLLQTLPVDRGIIIDVGYQQTEISLKRQNLLVGQSSFNIGSVSFDYVLTEALGIGLSEAREIKSRYLAYSLSNQAQNRFTEIFKPVRQSWLQGVVVALQGLSPNAILPEKIFITGSDDSPIDLIGDLKNVLLTEKLSFLDKNRLTIESLGARVATQDKEQDASQNKGQKVVLSSLCQIALSFFKNTSPIARILKKSIKLAH</sequence>
<name>A0A2M7AY03_9BACT</name>
<proteinExistence type="predicted"/>
<dbReference type="Gene3D" id="3.30.420.40">
    <property type="match status" value="1"/>
</dbReference>
<dbReference type="InterPro" id="IPR043129">
    <property type="entry name" value="ATPase_NBD"/>
</dbReference>
<comment type="caution">
    <text evidence="1">The sequence shown here is derived from an EMBL/GenBank/DDBJ whole genome shotgun (WGS) entry which is preliminary data.</text>
</comment>
<gene>
    <name evidence="1" type="ORF">COS76_00385</name>
</gene>
<evidence type="ECO:0008006" key="3">
    <source>
        <dbReference type="Google" id="ProtNLM"/>
    </source>
</evidence>
<evidence type="ECO:0000313" key="2">
    <source>
        <dbReference type="Proteomes" id="UP000228775"/>
    </source>
</evidence>
<organism evidence="1 2">
    <name type="scientific">Candidatus Portnoybacteria bacterium CG06_land_8_20_14_3_00_39_12</name>
    <dbReference type="NCBI Taxonomy" id="1974809"/>
    <lineage>
        <taxon>Bacteria</taxon>
        <taxon>Candidatus Portnoyibacteriota</taxon>
    </lineage>
</organism>
<protein>
    <recommendedName>
        <fullName evidence="3">SHS2 domain-containing protein</fullName>
    </recommendedName>
</protein>
<dbReference type="AlphaFoldDB" id="A0A2M7AY03"/>
<dbReference type="Proteomes" id="UP000228775">
    <property type="component" value="Unassembled WGS sequence"/>
</dbReference>